<protein>
    <submittedName>
        <fullName evidence="1">Uncharacterized protein</fullName>
    </submittedName>
</protein>
<gene>
    <name evidence="1" type="ORF">LVIROSA_LOCUS35477</name>
</gene>
<dbReference type="Proteomes" id="UP001157418">
    <property type="component" value="Unassembled WGS sequence"/>
</dbReference>
<dbReference type="AlphaFoldDB" id="A0AAU9PK29"/>
<organism evidence="1 2">
    <name type="scientific">Lactuca virosa</name>
    <dbReference type="NCBI Taxonomy" id="75947"/>
    <lineage>
        <taxon>Eukaryota</taxon>
        <taxon>Viridiplantae</taxon>
        <taxon>Streptophyta</taxon>
        <taxon>Embryophyta</taxon>
        <taxon>Tracheophyta</taxon>
        <taxon>Spermatophyta</taxon>
        <taxon>Magnoliopsida</taxon>
        <taxon>eudicotyledons</taxon>
        <taxon>Gunneridae</taxon>
        <taxon>Pentapetalae</taxon>
        <taxon>asterids</taxon>
        <taxon>campanulids</taxon>
        <taxon>Asterales</taxon>
        <taxon>Asteraceae</taxon>
        <taxon>Cichorioideae</taxon>
        <taxon>Cichorieae</taxon>
        <taxon>Lactucinae</taxon>
        <taxon>Lactuca</taxon>
    </lineage>
</organism>
<comment type="caution">
    <text evidence="1">The sequence shown here is derived from an EMBL/GenBank/DDBJ whole genome shotgun (WGS) entry which is preliminary data.</text>
</comment>
<sequence>MASRSRRNQPGQRNDYPWYTFLWVVGPEVLWNAKLEWMKQRKIHVLAVFNWQWSEQTGLLEGIEPYFVRNFAGVHGQFKSMGWRQLFQIQEIVYKELVIEFLGTISFRRKDGAFDEDNLTFFLGGE</sequence>
<dbReference type="EMBL" id="CAKMRJ010005634">
    <property type="protein sequence ID" value="CAH1450032.1"/>
    <property type="molecule type" value="Genomic_DNA"/>
</dbReference>
<name>A0AAU9PK29_9ASTR</name>
<accession>A0AAU9PK29</accession>
<evidence type="ECO:0000313" key="1">
    <source>
        <dbReference type="EMBL" id="CAH1450032.1"/>
    </source>
</evidence>
<reference evidence="1 2" key="1">
    <citation type="submission" date="2022-01" db="EMBL/GenBank/DDBJ databases">
        <authorList>
            <person name="Xiong W."/>
            <person name="Schranz E."/>
        </authorList>
    </citation>
    <scope>NUCLEOTIDE SEQUENCE [LARGE SCALE GENOMIC DNA]</scope>
</reference>
<proteinExistence type="predicted"/>
<evidence type="ECO:0000313" key="2">
    <source>
        <dbReference type="Proteomes" id="UP001157418"/>
    </source>
</evidence>
<keyword evidence="2" id="KW-1185">Reference proteome</keyword>